<sequence length="77" mass="8515">MSSLLLCVALWMFQAALSVIRTRSRPKLVSSSDASLVGFSSAYLCEKAWSLEHKDFIPLLGMHSQSCCIQASDYDRG</sequence>
<accession>A0A194XTK6</accession>
<organism evidence="2 3">
    <name type="scientific">Mollisia scopiformis</name>
    <name type="common">Conifer needle endophyte fungus</name>
    <name type="synonym">Phialocephala scopiformis</name>
    <dbReference type="NCBI Taxonomy" id="149040"/>
    <lineage>
        <taxon>Eukaryota</taxon>
        <taxon>Fungi</taxon>
        <taxon>Dikarya</taxon>
        <taxon>Ascomycota</taxon>
        <taxon>Pezizomycotina</taxon>
        <taxon>Leotiomycetes</taxon>
        <taxon>Helotiales</taxon>
        <taxon>Mollisiaceae</taxon>
        <taxon>Mollisia</taxon>
    </lineage>
</organism>
<keyword evidence="1" id="KW-0732">Signal</keyword>
<feature type="signal peptide" evidence="1">
    <location>
        <begin position="1"/>
        <end position="18"/>
    </location>
</feature>
<dbReference type="Proteomes" id="UP000070700">
    <property type="component" value="Unassembled WGS sequence"/>
</dbReference>
<reference evidence="2 3" key="1">
    <citation type="submission" date="2015-10" db="EMBL/GenBank/DDBJ databases">
        <title>Full genome of DAOMC 229536 Phialocephala scopiformis, a fungal endophyte of spruce producing the potent anti-insectan compound rugulosin.</title>
        <authorList>
            <consortium name="DOE Joint Genome Institute"/>
            <person name="Walker A.K."/>
            <person name="Frasz S.L."/>
            <person name="Seifert K.A."/>
            <person name="Miller J.D."/>
            <person name="Mondo S.J."/>
            <person name="Labutti K."/>
            <person name="Lipzen A."/>
            <person name="Dockter R."/>
            <person name="Kennedy M."/>
            <person name="Grigoriev I.V."/>
            <person name="Spatafora J.W."/>
        </authorList>
    </citation>
    <scope>NUCLEOTIDE SEQUENCE [LARGE SCALE GENOMIC DNA]</scope>
    <source>
        <strain evidence="2 3">CBS 120377</strain>
    </source>
</reference>
<evidence type="ECO:0000256" key="1">
    <source>
        <dbReference type="SAM" id="SignalP"/>
    </source>
</evidence>
<keyword evidence="3" id="KW-1185">Reference proteome</keyword>
<dbReference type="GeneID" id="28823767"/>
<dbReference type="EMBL" id="KQ947405">
    <property type="protein sequence ID" value="KUJ23543.1"/>
    <property type="molecule type" value="Genomic_DNA"/>
</dbReference>
<evidence type="ECO:0008006" key="4">
    <source>
        <dbReference type="Google" id="ProtNLM"/>
    </source>
</evidence>
<dbReference type="RefSeq" id="XP_018077898.1">
    <property type="nucleotide sequence ID" value="XM_018214041.1"/>
</dbReference>
<dbReference type="InParanoid" id="A0A194XTK6"/>
<feature type="chain" id="PRO_5008268580" description="Secreted protein" evidence="1">
    <location>
        <begin position="19"/>
        <end position="77"/>
    </location>
</feature>
<gene>
    <name evidence="2" type="ORF">LY89DRAFT_680282</name>
</gene>
<evidence type="ECO:0000313" key="3">
    <source>
        <dbReference type="Proteomes" id="UP000070700"/>
    </source>
</evidence>
<evidence type="ECO:0000313" key="2">
    <source>
        <dbReference type="EMBL" id="KUJ23543.1"/>
    </source>
</evidence>
<proteinExistence type="predicted"/>
<name>A0A194XTK6_MOLSC</name>
<protein>
    <recommendedName>
        <fullName evidence="4">Secreted protein</fullName>
    </recommendedName>
</protein>
<dbReference type="KEGG" id="psco:LY89DRAFT_680282"/>
<dbReference type="AlphaFoldDB" id="A0A194XTK6"/>